<comment type="caution">
    <text evidence="2">The sequence shown here is derived from an EMBL/GenBank/DDBJ whole genome shotgun (WGS) entry which is preliminary data.</text>
</comment>
<accession>A0ABP1R1M7</accession>
<feature type="non-terminal residue" evidence="2">
    <location>
        <position position="1"/>
    </location>
</feature>
<evidence type="ECO:0000256" key="1">
    <source>
        <dbReference type="SAM" id="Coils"/>
    </source>
</evidence>
<keyword evidence="3" id="KW-1185">Reference proteome</keyword>
<dbReference type="Proteomes" id="UP001642540">
    <property type="component" value="Unassembled WGS sequence"/>
</dbReference>
<feature type="coiled-coil region" evidence="1">
    <location>
        <begin position="38"/>
        <end position="114"/>
    </location>
</feature>
<organism evidence="2 3">
    <name type="scientific">Orchesella dallaii</name>
    <dbReference type="NCBI Taxonomy" id="48710"/>
    <lineage>
        <taxon>Eukaryota</taxon>
        <taxon>Metazoa</taxon>
        <taxon>Ecdysozoa</taxon>
        <taxon>Arthropoda</taxon>
        <taxon>Hexapoda</taxon>
        <taxon>Collembola</taxon>
        <taxon>Entomobryomorpha</taxon>
        <taxon>Entomobryoidea</taxon>
        <taxon>Orchesellidae</taxon>
        <taxon>Orchesellinae</taxon>
        <taxon>Orchesella</taxon>
    </lineage>
</organism>
<evidence type="ECO:0000313" key="3">
    <source>
        <dbReference type="Proteomes" id="UP001642540"/>
    </source>
</evidence>
<evidence type="ECO:0000313" key="2">
    <source>
        <dbReference type="EMBL" id="CAL8117582.1"/>
    </source>
</evidence>
<sequence length="178" mass="20217">KISRMASISNGSNQMVSEQMKTQLESIEQAINPLKAQLVISKQEASELEMERVAAEAKLQNINRMIAKNRNEIQLITGTIAHMEEMRNSQINYDKEMTEKLKEKDDELKSAKQSESILELKVANCMGKLRMYKRQVEYFVEKEGNANKRFRNDREVVTSPISTAAATAPVVPGALLEW</sequence>
<reference evidence="2 3" key="1">
    <citation type="submission" date="2024-08" db="EMBL/GenBank/DDBJ databases">
        <authorList>
            <person name="Cucini C."/>
            <person name="Frati F."/>
        </authorList>
    </citation>
    <scope>NUCLEOTIDE SEQUENCE [LARGE SCALE GENOMIC DNA]</scope>
</reference>
<gene>
    <name evidence="2" type="ORF">ODALV1_LOCUS17762</name>
</gene>
<dbReference type="EMBL" id="CAXLJM020000055">
    <property type="protein sequence ID" value="CAL8117582.1"/>
    <property type="molecule type" value="Genomic_DNA"/>
</dbReference>
<keyword evidence="1" id="KW-0175">Coiled coil</keyword>
<name>A0ABP1R1M7_9HEXA</name>
<proteinExistence type="predicted"/>
<protein>
    <submittedName>
        <fullName evidence="2">Uncharacterized protein</fullName>
    </submittedName>
</protein>